<comment type="caution">
    <text evidence="8">The sequence shown here is derived from an EMBL/GenBank/DDBJ whole genome shotgun (WGS) entry which is preliminary data.</text>
</comment>
<evidence type="ECO:0000256" key="1">
    <source>
        <dbReference type="ARBA" id="ARBA00004236"/>
    </source>
</evidence>
<dbReference type="AlphaFoldDB" id="A0A0M9DKE7"/>
<feature type="chain" id="PRO_5005833929" evidence="7">
    <location>
        <begin position="32"/>
        <end position="226"/>
    </location>
</feature>
<sequence>MQMLKSFRLTMIFAFLVAFLFLYPTTTSVYAAPDKHSVTDCINNPEACNEDTTSPAATQESDVSAAGDISAWEYIKMVLALIFVVMLFYGLMKFLNKRNLSFQRNQMVQNLGGLSLGAQKSVQLLQVGKTLYLVGVGEDVQLLREITDPEEIEALLALYNEKQELAATSPYIAELLAKFTKKNKKSIQNEQQQDSFGQLFEKKISEIKQERSEEIERWKQKEKDDK</sequence>
<evidence type="ECO:0000256" key="4">
    <source>
        <dbReference type="ARBA" id="ARBA00022989"/>
    </source>
</evidence>
<accession>A0A0M9DKE7</accession>
<keyword evidence="3 6" id="KW-0812">Transmembrane</keyword>
<feature type="signal peptide" evidence="7">
    <location>
        <begin position="1"/>
        <end position="31"/>
    </location>
</feature>
<keyword evidence="8" id="KW-0966">Cell projection</keyword>
<dbReference type="InterPro" id="IPR022781">
    <property type="entry name" value="Flagellar_biosynth_FliO"/>
</dbReference>
<gene>
    <name evidence="8" type="ORF">ADM90_04975</name>
</gene>
<evidence type="ECO:0000256" key="3">
    <source>
        <dbReference type="ARBA" id="ARBA00022692"/>
    </source>
</evidence>
<keyword evidence="8" id="KW-0282">Flagellum</keyword>
<evidence type="ECO:0000256" key="6">
    <source>
        <dbReference type="SAM" id="Phobius"/>
    </source>
</evidence>
<keyword evidence="8" id="KW-0969">Cilium</keyword>
<keyword evidence="9" id="KW-1185">Reference proteome</keyword>
<dbReference type="GO" id="GO:0016020">
    <property type="term" value="C:membrane"/>
    <property type="evidence" value="ECO:0007669"/>
    <property type="project" value="InterPro"/>
</dbReference>
<dbReference type="Pfam" id="PF04347">
    <property type="entry name" value="FliO"/>
    <property type="match status" value="1"/>
</dbReference>
<dbReference type="EMBL" id="LGCI01000005">
    <property type="protein sequence ID" value="KOY82689.1"/>
    <property type="molecule type" value="Genomic_DNA"/>
</dbReference>
<evidence type="ECO:0000256" key="7">
    <source>
        <dbReference type="SAM" id="SignalP"/>
    </source>
</evidence>
<keyword evidence="7" id="KW-0732">Signal</keyword>
<evidence type="ECO:0000256" key="2">
    <source>
        <dbReference type="ARBA" id="ARBA00022475"/>
    </source>
</evidence>
<dbReference type="OrthoDB" id="2376965at2"/>
<dbReference type="STRING" id="33935.ADM90_04975"/>
<evidence type="ECO:0000313" key="9">
    <source>
        <dbReference type="Proteomes" id="UP000037977"/>
    </source>
</evidence>
<keyword evidence="5 6" id="KW-0472">Membrane</keyword>
<comment type="subcellular location">
    <subcellularLocation>
        <location evidence="1">Cell membrane</location>
    </subcellularLocation>
</comment>
<feature type="transmembrane region" description="Helical" evidence="6">
    <location>
        <begin position="74"/>
        <end position="95"/>
    </location>
</feature>
<proteinExistence type="predicted"/>
<dbReference type="GO" id="GO:0044781">
    <property type="term" value="P:bacterial-type flagellum organization"/>
    <property type="evidence" value="ECO:0007669"/>
    <property type="project" value="InterPro"/>
</dbReference>
<protein>
    <submittedName>
        <fullName evidence="8">Flagellar protein</fullName>
    </submittedName>
</protein>
<name>A0A0M9DKE7_9BACI</name>
<organism evidence="8 9">
    <name type="scientific">Lysinibacillus macroides</name>
    <dbReference type="NCBI Taxonomy" id="33935"/>
    <lineage>
        <taxon>Bacteria</taxon>
        <taxon>Bacillati</taxon>
        <taxon>Bacillota</taxon>
        <taxon>Bacilli</taxon>
        <taxon>Bacillales</taxon>
        <taxon>Bacillaceae</taxon>
        <taxon>Lysinibacillus</taxon>
    </lineage>
</organism>
<keyword evidence="4 6" id="KW-1133">Transmembrane helix</keyword>
<dbReference type="Proteomes" id="UP000037977">
    <property type="component" value="Unassembled WGS sequence"/>
</dbReference>
<evidence type="ECO:0000256" key="5">
    <source>
        <dbReference type="ARBA" id="ARBA00023136"/>
    </source>
</evidence>
<keyword evidence="2" id="KW-1003">Cell membrane</keyword>
<evidence type="ECO:0000313" key="8">
    <source>
        <dbReference type="EMBL" id="KOY82689.1"/>
    </source>
</evidence>
<reference evidence="8 9" key="1">
    <citation type="submission" date="2015-07" db="EMBL/GenBank/DDBJ databases">
        <title>Genome sequencing project for genomic taxonomy and phylogenomics of Bacillus-like bacteria.</title>
        <authorList>
            <person name="Liu B."/>
            <person name="Wang J."/>
            <person name="Zhu Y."/>
            <person name="Liu G."/>
            <person name="Chen Q."/>
            <person name="Chen Z."/>
            <person name="Che J."/>
            <person name="Ge C."/>
            <person name="Shi H."/>
            <person name="Pan Z."/>
            <person name="Liu X."/>
        </authorList>
    </citation>
    <scope>NUCLEOTIDE SEQUENCE [LARGE SCALE GENOMIC DNA]</scope>
    <source>
        <strain evidence="8 9">DSM 54</strain>
    </source>
</reference>
<dbReference type="PATRIC" id="fig|33935.3.peg.413"/>